<accession>A0A7T7GTZ3</accession>
<protein>
    <submittedName>
        <fullName evidence="1">Uncharacterized protein</fullName>
    </submittedName>
</protein>
<name>A0A7T7GTZ3_9CAUD</name>
<proteinExistence type="predicted"/>
<organism evidence="1 2">
    <name type="scientific">Escherichia phage vB_EcoS-BECP10</name>
    <dbReference type="NCBI Taxonomy" id="2797407"/>
    <lineage>
        <taxon>Viruses</taxon>
        <taxon>Duplodnaviria</taxon>
        <taxon>Heunggongvirae</taxon>
        <taxon>Uroviricota</taxon>
        <taxon>Caudoviricetes</taxon>
        <taxon>Drexlerviridae</taxon>
        <taxon>Rogunavirinae</taxon>
        <taxon>Rogunavirus</taxon>
        <taxon>Rogunavirus BECP10</taxon>
    </lineage>
</organism>
<dbReference type="Proteomes" id="UP000595854">
    <property type="component" value="Segment"/>
</dbReference>
<reference evidence="1 2" key="1">
    <citation type="submission" date="2020-11" db="EMBL/GenBank/DDBJ databases">
        <title>Complete genome sequence of Escherichia phage vB_EcoS-BECP10.</title>
        <authorList>
            <person name="Park D."/>
            <person name="Park J."/>
        </authorList>
    </citation>
    <scope>NUCLEOTIDE SEQUENCE [LARGE SCALE GENOMIC DNA]</scope>
</reference>
<evidence type="ECO:0000313" key="1">
    <source>
        <dbReference type="EMBL" id="QQM15501.1"/>
    </source>
</evidence>
<gene>
    <name evidence="1" type="ORF">BECP10_00012</name>
</gene>
<sequence>MINFKEAATEIMDFERELIWMGHNMTNLEIANQIWHSKMNPQDRLEVMNIVGEVKGSALMKLRACHSYIAKQL</sequence>
<dbReference type="EMBL" id="MW286156">
    <property type="protein sequence ID" value="QQM15501.1"/>
    <property type="molecule type" value="Genomic_DNA"/>
</dbReference>
<keyword evidence="2" id="KW-1185">Reference proteome</keyword>
<evidence type="ECO:0000313" key="2">
    <source>
        <dbReference type="Proteomes" id="UP000595854"/>
    </source>
</evidence>